<feature type="compositionally biased region" description="Basic and acidic residues" evidence="1">
    <location>
        <begin position="154"/>
        <end position="204"/>
    </location>
</feature>
<feature type="compositionally biased region" description="Basic and acidic residues" evidence="1">
    <location>
        <begin position="352"/>
        <end position="361"/>
    </location>
</feature>
<dbReference type="EMBL" id="RZGK01000010">
    <property type="protein sequence ID" value="KAF9695925.1"/>
    <property type="molecule type" value="Genomic_DNA"/>
</dbReference>
<dbReference type="Proteomes" id="UP000651452">
    <property type="component" value="Unassembled WGS sequence"/>
</dbReference>
<proteinExistence type="predicted"/>
<evidence type="ECO:0000313" key="4">
    <source>
        <dbReference type="Proteomes" id="UP000651452"/>
    </source>
</evidence>
<sequence>MQSWMSWATFLAILAAGYFYYAPKLNTDSRGRSTARTATTNSKQVDWSDSESKPKAAAKQAKKQVKAKAPRKKSIQDAVQEAGNKAKAEFNAATSAGADASDDSSPASSPVRAAPKAPSGKDVSDMLGSSGASANVLSIKASDKPAKANKPKAQKVETSQETKKQRQNRQKVEAQKAQREEDEKQRQIMLEKQRRTAREARGEPAKNGVAAKLPTNNPWAGQSSGGAVQAPSSAPSGQLLDTFDVASTASSSATNGTINTPDTVSNSGSYTGLPSEEEQLRLAMEDNSAWTTIPKGGKKQKATQATEESNASSAAPVQSTKPAQALQSKKIENRAPTSNSRYGILSEPFTTTEKDSDWPVM</sequence>
<gene>
    <name evidence="3" type="ORF">EKO04_006024</name>
</gene>
<comment type="caution">
    <text evidence="3">The sequence shown here is derived from an EMBL/GenBank/DDBJ whole genome shotgun (WGS) entry which is preliminary data.</text>
</comment>
<name>A0A8H7J0D2_9PLEO</name>
<protein>
    <submittedName>
        <fullName evidence="3">Uncharacterized protein</fullName>
    </submittedName>
</protein>
<accession>A0A8H7J0D2</accession>
<keyword evidence="4" id="KW-1185">Reference proteome</keyword>
<keyword evidence="2" id="KW-0472">Membrane</keyword>
<feature type="compositionally biased region" description="Polar residues" evidence="1">
    <location>
        <begin position="302"/>
        <end position="327"/>
    </location>
</feature>
<feature type="compositionally biased region" description="Low complexity" evidence="1">
    <location>
        <begin position="32"/>
        <end position="42"/>
    </location>
</feature>
<keyword evidence="2" id="KW-1133">Transmembrane helix</keyword>
<dbReference type="CDD" id="cd22249">
    <property type="entry name" value="UDM1_RNF168_RNF169-like"/>
    <property type="match status" value="1"/>
</dbReference>
<evidence type="ECO:0000313" key="3">
    <source>
        <dbReference type="EMBL" id="KAF9695925.1"/>
    </source>
</evidence>
<feature type="region of interest" description="Disordered" evidence="1">
    <location>
        <begin position="26"/>
        <end position="361"/>
    </location>
</feature>
<feature type="compositionally biased region" description="Low complexity" evidence="1">
    <location>
        <begin position="92"/>
        <end position="118"/>
    </location>
</feature>
<organism evidence="3 4">
    <name type="scientific">Ascochyta lentis</name>
    <dbReference type="NCBI Taxonomy" id="205686"/>
    <lineage>
        <taxon>Eukaryota</taxon>
        <taxon>Fungi</taxon>
        <taxon>Dikarya</taxon>
        <taxon>Ascomycota</taxon>
        <taxon>Pezizomycotina</taxon>
        <taxon>Dothideomycetes</taxon>
        <taxon>Pleosporomycetidae</taxon>
        <taxon>Pleosporales</taxon>
        <taxon>Pleosporineae</taxon>
        <taxon>Didymellaceae</taxon>
        <taxon>Ascochyta</taxon>
    </lineage>
</organism>
<dbReference type="AlphaFoldDB" id="A0A8H7J0D2"/>
<evidence type="ECO:0000256" key="2">
    <source>
        <dbReference type="SAM" id="Phobius"/>
    </source>
</evidence>
<reference evidence="3" key="1">
    <citation type="submission" date="2018-12" db="EMBL/GenBank/DDBJ databases">
        <authorList>
            <person name="Syme R.A."/>
            <person name="Farfan-Caceres L."/>
            <person name="Lichtenzveig J."/>
        </authorList>
    </citation>
    <scope>NUCLEOTIDE SEQUENCE</scope>
    <source>
        <strain evidence="3">Al4</strain>
    </source>
</reference>
<feature type="transmembrane region" description="Helical" evidence="2">
    <location>
        <begin position="6"/>
        <end position="23"/>
    </location>
</feature>
<feature type="compositionally biased region" description="Polar residues" evidence="1">
    <location>
        <begin position="255"/>
        <end position="272"/>
    </location>
</feature>
<evidence type="ECO:0000256" key="1">
    <source>
        <dbReference type="SAM" id="MobiDB-lite"/>
    </source>
</evidence>
<feature type="compositionally biased region" description="Polar residues" evidence="1">
    <location>
        <begin position="214"/>
        <end position="236"/>
    </location>
</feature>
<reference evidence="3" key="2">
    <citation type="submission" date="2020-09" db="EMBL/GenBank/DDBJ databases">
        <title>Reference genome assembly for Australian Ascochyta lentis isolate Al4.</title>
        <authorList>
            <person name="Lee R.C."/>
            <person name="Farfan-Caceres L.M."/>
            <person name="Debler J.W."/>
            <person name="Williams A.H."/>
            <person name="Henares B.M."/>
        </authorList>
    </citation>
    <scope>NUCLEOTIDE SEQUENCE</scope>
    <source>
        <strain evidence="3">Al4</strain>
    </source>
</reference>
<keyword evidence="2" id="KW-0812">Transmembrane</keyword>
<feature type="compositionally biased region" description="Basic residues" evidence="1">
    <location>
        <begin position="60"/>
        <end position="73"/>
    </location>
</feature>
<dbReference type="OrthoDB" id="4207724at2759"/>